<protein>
    <submittedName>
        <fullName evidence="2">Type I-E CRISPR-associated protein Cas5/CasD</fullName>
    </submittedName>
</protein>
<name>A0A2I1K7I4_9LACT</name>
<reference evidence="2 3" key="1">
    <citation type="submission" date="2017-12" db="EMBL/GenBank/DDBJ databases">
        <title>Phylogenetic diversity of female urinary microbiome.</title>
        <authorList>
            <person name="Thomas-White K."/>
            <person name="Wolfe A.J."/>
        </authorList>
    </citation>
    <scope>NUCLEOTIDE SEQUENCE [LARGE SCALE GENOMIC DNA]</scope>
    <source>
        <strain evidence="2 3">UMB0844</strain>
    </source>
</reference>
<keyword evidence="3" id="KW-1185">Reference proteome</keyword>
<evidence type="ECO:0000256" key="1">
    <source>
        <dbReference type="ARBA" id="ARBA00023118"/>
    </source>
</evidence>
<dbReference type="NCBIfam" id="TIGR02593">
    <property type="entry name" value="CRISPR_cas5"/>
    <property type="match status" value="1"/>
</dbReference>
<dbReference type="InterPro" id="IPR013422">
    <property type="entry name" value="CRISPR-assoc_prot_Cas5_N"/>
</dbReference>
<dbReference type="GO" id="GO:0051607">
    <property type="term" value="P:defense response to virus"/>
    <property type="evidence" value="ECO:0007669"/>
    <property type="project" value="UniProtKB-KW"/>
</dbReference>
<dbReference type="Proteomes" id="UP000234775">
    <property type="component" value="Unassembled WGS sequence"/>
</dbReference>
<accession>A0A2I1K7I4</accession>
<dbReference type="Pfam" id="PF09704">
    <property type="entry name" value="Cas_Cas5d"/>
    <property type="match status" value="1"/>
</dbReference>
<dbReference type="CDD" id="cd09645">
    <property type="entry name" value="Cas5_I-E"/>
    <property type="match status" value="1"/>
</dbReference>
<gene>
    <name evidence="2" type="primary">cas5e</name>
    <name evidence="2" type="ORF">CYJ27_02410</name>
</gene>
<comment type="caution">
    <text evidence="2">The sequence shown here is derived from an EMBL/GenBank/DDBJ whole genome shotgun (WGS) entry which is preliminary data.</text>
</comment>
<keyword evidence="1" id="KW-0051">Antiviral defense</keyword>
<sequence>MRLMKTILLKFAVPLQSYGTDSHFDNRKTDFYPSKSSVIGLISACLGYRRYQTEQIQALNALNFAVRVDQAGMLLRDFQTVKKLKNNGTVESAYVTNRYYLQDAVFVVGISHPDDQMMEQIYYAFNHPYFQPFLGRRSAPLNADFLLAIEEGDMIEVFKQLPWQAAVWYQKKVMKSKSKIRLDAYFDKGVVSDGEVGSIRNDYVESFDVNDRKFKQRVEVKINLEVKPTYVPKVPSTHDVFSWL</sequence>
<dbReference type="InterPro" id="IPR010147">
    <property type="entry name" value="CRISPR-assoc_prot_CasD"/>
</dbReference>
<dbReference type="EMBL" id="PKGZ01000002">
    <property type="protein sequence ID" value="PKY91547.1"/>
    <property type="molecule type" value="Genomic_DNA"/>
</dbReference>
<organism evidence="2 3">
    <name type="scientific">Aerococcus christensenii</name>
    <dbReference type="NCBI Taxonomy" id="87541"/>
    <lineage>
        <taxon>Bacteria</taxon>
        <taxon>Bacillati</taxon>
        <taxon>Bacillota</taxon>
        <taxon>Bacilli</taxon>
        <taxon>Lactobacillales</taxon>
        <taxon>Aerococcaceae</taxon>
        <taxon>Aerococcus</taxon>
    </lineage>
</organism>
<dbReference type="AlphaFoldDB" id="A0A2I1K7I4"/>
<dbReference type="GO" id="GO:0003723">
    <property type="term" value="F:RNA binding"/>
    <property type="evidence" value="ECO:0007669"/>
    <property type="project" value="InterPro"/>
</dbReference>
<evidence type="ECO:0000313" key="3">
    <source>
        <dbReference type="Proteomes" id="UP000234775"/>
    </source>
</evidence>
<dbReference type="GO" id="GO:0043571">
    <property type="term" value="P:maintenance of CRISPR repeat elements"/>
    <property type="evidence" value="ECO:0007669"/>
    <property type="project" value="InterPro"/>
</dbReference>
<dbReference type="Gene3D" id="3.30.70.2660">
    <property type="match status" value="1"/>
</dbReference>
<proteinExistence type="predicted"/>
<dbReference type="NCBIfam" id="TIGR01868">
    <property type="entry name" value="casD_Cas5e"/>
    <property type="match status" value="1"/>
</dbReference>
<dbReference type="InterPro" id="IPR021124">
    <property type="entry name" value="CRISPR-assoc_prot_Cas5"/>
</dbReference>
<evidence type="ECO:0000313" key="2">
    <source>
        <dbReference type="EMBL" id="PKY91547.1"/>
    </source>
</evidence>